<dbReference type="CDD" id="cd17321">
    <property type="entry name" value="MFS_MMR_MDR_like"/>
    <property type="match status" value="1"/>
</dbReference>
<comment type="subcellular location">
    <subcellularLocation>
        <location evidence="1">Cell membrane</location>
        <topology evidence="1">Multi-pass membrane protein</topology>
    </subcellularLocation>
</comment>
<dbReference type="PANTHER" id="PTHR42718:SF47">
    <property type="entry name" value="METHYL VIOLOGEN RESISTANCE PROTEIN SMVA"/>
    <property type="match status" value="1"/>
</dbReference>
<evidence type="ECO:0000259" key="8">
    <source>
        <dbReference type="PROSITE" id="PS50850"/>
    </source>
</evidence>
<dbReference type="EMBL" id="CP002446">
    <property type="protein sequence ID" value="ADV28670.1"/>
    <property type="molecule type" value="Genomic_DNA"/>
</dbReference>
<dbReference type="PRINTS" id="PR01036">
    <property type="entry name" value="TCRTETB"/>
</dbReference>
<feature type="transmembrane region" description="Helical" evidence="7">
    <location>
        <begin position="97"/>
        <end position="115"/>
    </location>
</feature>
<gene>
    <name evidence="9" type="ordered locus">Psesu_2845</name>
</gene>
<feature type="domain" description="Major facilitator superfamily (MFS) profile" evidence="8">
    <location>
        <begin position="31"/>
        <end position="515"/>
    </location>
</feature>
<evidence type="ECO:0000256" key="3">
    <source>
        <dbReference type="ARBA" id="ARBA00022475"/>
    </source>
</evidence>
<dbReference type="PROSITE" id="PS50850">
    <property type="entry name" value="MFS"/>
    <property type="match status" value="1"/>
</dbReference>
<dbReference type="AlphaFoldDB" id="E6WWX1"/>
<dbReference type="InterPro" id="IPR011701">
    <property type="entry name" value="MFS"/>
</dbReference>
<dbReference type="Gene3D" id="1.20.1250.20">
    <property type="entry name" value="MFS general substrate transporter like domains"/>
    <property type="match status" value="1"/>
</dbReference>
<organism evidence="9 10">
    <name type="scientific">Pseudoxanthomonas suwonensis (strain 11-1)</name>
    <dbReference type="NCBI Taxonomy" id="743721"/>
    <lineage>
        <taxon>Bacteria</taxon>
        <taxon>Pseudomonadati</taxon>
        <taxon>Pseudomonadota</taxon>
        <taxon>Gammaproteobacteria</taxon>
        <taxon>Lysobacterales</taxon>
        <taxon>Lysobacteraceae</taxon>
        <taxon>Pseudoxanthomonas</taxon>
    </lineage>
</organism>
<feature type="transmembrane region" description="Helical" evidence="7">
    <location>
        <begin position="489"/>
        <end position="509"/>
    </location>
</feature>
<dbReference type="GO" id="GO:0022857">
    <property type="term" value="F:transmembrane transporter activity"/>
    <property type="evidence" value="ECO:0007669"/>
    <property type="project" value="InterPro"/>
</dbReference>
<dbReference type="Gene3D" id="1.20.1720.10">
    <property type="entry name" value="Multidrug resistance protein D"/>
    <property type="match status" value="1"/>
</dbReference>
<feature type="transmembrane region" description="Helical" evidence="7">
    <location>
        <begin position="121"/>
        <end position="143"/>
    </location>
</feature>
<accession>E6WWX1</accession>
<reference evidence="9 10" key="1">
    <citation type="submission" date="2011-01" db="EMBL/GenBank/DDBJ databases">
        <title>Complete sequence of Pseudoxanthomonas suwonensis 11-1.</title>
        <authorList>
            <consortium name="US DOE Joint Genome Institute"/>
            <person name="Lucas S."/>
            <person name="Copeland A."/>
            <person name="Lapidus A."/>
            <person name="Cheng J.-F."/>
            <person name="Goodwin L."/>
            <person name="Pitluck S."/>
            <person name="Teshima H."/>
            <person name="Detter J.C."/>
            <person name="Han C."/>
            <person name="Tapia R."/>
            <person name="Land M."/>
            <person name="Hauser L."/>
            <person name="Kyrpides N."/>
            <person name="Ivanova N."/>
            <person name="Ovchinnikova G."/>
            <person name="Siebers A.K."/>
            <person name="Allgaier M."/>
            <person name="Thelen M.P."/>
            <person name="Hugenholtz P."/>
            <person name="Gladden J."/>
            <person name="Woyke T."/>
        </authorList>
    </citation>
    <scope>NUCLEOTIDE SEQUENCE [LARGE SCALE GENOMIC DNA]</scope>
    <source>
        <strain evidence="10">11-1</strain>
    </source>
</reference>
<dbReference type="KEGG" id="psu:Psesu_2845"/>
<keyword evidence="5 7" id="KW-1133">Transmembrane helix</keyword>
<feature type="transmembrane region" description="Helical" evidence="7">
    <location>
        <begin position="181"/>
        <end position="202"/>
    </location>
</feature>
<feature type="transmembrane region" description="Helical" evidence="7">
    <location>
        <begin position="214"/>
        <end position="236"/>
    </location>
</feature>
<feature type="transmembrane region" description="Helical" evidence="7">
    <location>
        <begin position="317"/>
        <end position="338"/>
    </location>
</feature>
<evidence type="ECO:0000256" key="4">
    <source>
        <dbReference type="ARBA" id="ARBA00022692"/>
    </source>
</evidence>
<sequence length="531" mass="55541">MPFVAVMEPIQQKRMTTAAASAKASRREWIGLAIIALPCLVYAMDLTVLNLALPAISAQLDPSASQLLWIVDIYGFLVAGFLITMGTLGDRLGRRRLLLAGAAAFAVASVLAAFARSAEMLIAMRALLGVAGATLAPSTLSLIRNMFHDEHERQFAIGVWIAAFSVGGAVGPLVGGVLLQWFWWGAVFLAAVPVMVLLLLLGPRLLPEYRDPEAGRLDLASMVQSPGAVLAVVYGLKRIAEYGLDPRGIAMLLVGVALGVLFVRRQRHLAYPFLDVTLFRRPAFSAAIVAYALTGLAMMGVYIFMTQYLQLVLGLTPLQAGVATIPWSVCFTVGSLLAPRLARHWGARRVMVRGLLLAAVGFGITAMVVPPYGLWFLVAGMIAMSIGLAPVMTVGNELIITSAPPERAGAASALSETSAELSGALGIAVLGSAGMLLYRMWLGPAVPAALDPADGVRALATIGGAMSVAGGLADDGVFAEAARASFTNAMRAIAVFGAVMMLAAAWMAARLMRDGGATPVAETGLDDVAGA</sequence>
<keyword evidence="10" id="KW-1185">Reference proteome</keyword>
<feature type="transmembrane region" description="Helical" evidence="7">
    <location>
        <begin position="29"/>
        <end position="55"/>
    </location>
</feature>
<protein>
    <submittedName>
        <fullName evidence="9">Major facilitator superfamily MFS_1</fullName>
    </submittedName>
</protein>
<feature type="transmembrane region" description="Helical" evidence="7">
    <location>
        <begin position="284"/>
        <end position="305"/>
    </location>
</feature>
<keyword evidence="6 7" id="KW-0472">Membrane</keyword>
<proteinExistence type="predicted"/>
<evidence type="ECO:0000256" key="7">
    <source>
        <dbReference type="SAM" id="Phobius"/>
    </source>
</evidence>
<dbReference type="STRING" id="743721.Psesu_2845"/>
<dbReference type="PANTHER" id="PTHR42718">
    <property type="entry name" value="MAJOR FACILITATOR SUPERFAMILY MULTIDRUG TRANSPORTER MFSC"/>
    <property type="match status" value="1"/>
</dbReference>
<feature type="transmembrane region" description="Helical" evidence="7">
    <location>
        <begin position="350"/>
        <end position="369"/>
    </location>
</feature>
<dbReference type="InterPro" id="IPR020846">
    <property type="entry name" value="MFS_dom"/>
</dbReference>
<dbReference type="eggNOG" id="COG0477">
    <property type="taxonomic scope" value="Bacteria"/>
</dbReference>
<dbReference type="HOGENOM" id="CLU_000960_28_2_6"/>
<dbReference type="Pfam" id="PF07690">
    <property type="entry name" value="MFS_1"/>
    <property type="match status" value="1"/>
</dbReference>
<dbReference type="GO" id="GO:0005886">
    <property type="term" value="C:plasma membrane"/>
    <property type="evidence" value="ECO:0007669"/>
    <property type="project" value="UniProtKB-SubCell"/>
</dbReference>
<evidence type="ECO:0000313" key="10">
    <source>
        <dbReference type="Proteomes" id="UP000008632"/>
    </source>
</evidence>
<keyword evidence="4 7" id="KW-0812">Transmembrane</keyword>
<feature type="transmembrane region" description="Helical" evidence="7">
    <location>
        <begin position="421"/>
        <end position="441"/>
    </location>
</feature>
<name>E6WWX1_PSEUU</name>
<evidence type="ECO:0000256" key="1">
    <source>
        <dbReference type="ARBA" id="ARBA00004651"/>
    </source>
</evidence>
<keyword evidence="3" id="KW-1003">Cell membrane</keyword>
<feature type="transmembrane region" description="Helical" evidence="7">
    <location>
        <begin position="67"/>
        <end position="85"/>
    </location>
</feature>
<keyword evidence="2" id="KW-0813">Transport</keyword>
<feature type="transmembrane region" description="Helical" evidence="7">
    <location>
        <begin position="248"/>
        <end position="263"/>
    </location>
</feature>
<feature type="transmembrane region" description="Helical" evidence="7">
    <location>
        <begin position="375"/>
        <end position="400"/>
    </location>
</feature>
<evidence type="ECO:0000313" key="9">
    <source>
        <dbReference type="EMBL" id="ADV28670.1"/>
    </source>
</evidence>
<feature type="transmembrane region" description="Helical" evidence="7">
    <location>
        <begin position="155"/>
        <end position="175"/>
    </location>
</feature>
<evidence type="ECO:0000256" key="6">
    <source>
        <dbReference type="ARBA" id="ARBA00023136"/>
    </source>
</evidence>
<dbReference type="InterPro" id="IPR036259">
    <property type="entry name" value="MFS_trans_sf"/>
</dbReference>
<dbReference type="SUPFAM" id="SSF103473">
    <property type="entry name" value="MFS general substrate transporter"/>
    <property type="match status" value="1"/>
</dbReference>
<evidence type="ECO:0000256" key="2">
    <source>
        <dbReference type="ARBA" id="ARBA00022448"/>
    </source>
</evidence>
<dbReference type="Proteomes" id="UP000008632">
    <property type="component" value="Chromosome"/>
</dbReference>
<evidence type="ECO:0000256" key="5">
    <source>
        <dbReference type="ARBA" id="ARBA00022989"/>
    </source>
</evidence>